<name>A0A4E0QSW8_9GAMM</name>
<comment type="similarity">
    <text evidence="1">Belongs to the short-chain dehydrogenases/reductases (SDR) family.</text>
</comment>
<proteinExistence type="inferred from homology"/>
<evidence type="ECO:0000256" key="1">
    <source>
        <dbReference type="ARBA" id="ARBA00006484"/>
    </source>
</evidence>
<dbReference type="GO" id="GO:0016491">
    <property type="term" value="F:oxidoreductase activity"/>
    <property type="evidence" value="ECO:0007669"/>
    <property type="project" value="UniProtKB-KW"/>
</dbReference>
<dbReference type="Pfam" id="PF00106">
    <property type="entry name" value="adh_short"/>
    <property type="match status" value="1"/>
</dbReference>
<keyword evidence="4" id="KW-1185">Reference proteome</keyword>
<protein>
    <submittedName>
        <fullName evidence="3">Oxidoreductase</fullName>
    </submittedName>
</protein>
<keyword evidence="2" id="KW-0560">Oxidoreductase</keyword>
<accession>A0A4E0QSW8</accession>
<evidence type="ECO:0000313" key="3">
    <source>
        <dbReference type="EMBL" id="TGO03717.1"/>
    </source>
</evidence>
<dbReference type="SUPFAM" id="SSF51735">
    <property type="entry name" value="NAD(P)-binding Rossmann-fold domains"/>
    <property type="match status" value="1"/>
</dbReference>
<dbReference type="Proteomes" id="UP000030428">
    <property type="component" value="Unassembled WGS sequence"/>
</dbReference>
<dbReference type="PRINTS" id="PR00081">
    <property type="entry name" value="GDHRDH"/>
</dbReference>
<organism evidence="3 4">
    <name type="scientific">Candidatus Thiomargarita nelsonii</name>
    <dbReference type="NCBI Taxonomy" id="1003181"/>
    <lineage>
        <taxon>Bacteria</taxon>
        <taxon>Pseudomonadati</taxon>
        <taxon>Pseudomonadota</taxon>
        <taxon>Gammaproteobacteria</taxon>
        <taxon>Thiotrichales</taxon>
        <taxon>Thiotrichaceae</taxon>
        <taxon>Thiomargarita</taxon>
    </lineage>
</organism>
<dbReference type="AlphaFoldDB" id="A0A4E0QSW8"/>
<sequence>MFKTPKSLISSRPVLITGCSSGIGYCVAHALKNRGYSVFATVRQPKDVARLQQEGLKSLVLDLSDSQSIFEAVQTVLEQTDGRLYGLFNNGAYGQPGAVEDLSVEALRQQFETNFFGTHELTRQVISVMRRQGEGRIIQNSSVLGLAALPYRGAYNATKFALEGLSDTLRLELAGTGIFISLIEPGPIVSQFRANAYKMFKQHIDAEQSVHYKTYAKMEQRLLAKEAVAPFTLPPEAVLKRVIHALESRHPQPRYYVTFPTYLLATLKRFLPHRAMDWVLRHLPE</sequence>
<dbReference type="InterPro" id="IPR020904">
    <property type="entry name" value="Sc_DH/Rdtase_CS"/>
</dbReference>
<dbReference type="PANTHER" id="PTHR44169:SF6">
    <property type="entry name" value="NADPH-DEPENDENT 1-ACYLDIHYDROXYACETONE PHOSPHATE REDUCTASE"/>
    <property type="match status" value="1"/>
</dbReference>
<evidence type="ECO:0000313" key="4">
    <source>
        <dbReference type="Proteomes" id="UP000030428"/>
    </source>
</evidence>
<gene>
    <name evidence="3" type="ORF">PN36_01195</name>
</gene>
<reference evidence="3 4" key="1">
    <citation type="journal article" date="2016" name="Front. Microbiol.">
        <title>Single-Cell (Meta-)Genomics of a Dimorphic Candidatus Thiomargarita nelsonii Reveals Genomic Plasticity.</title>
        <authorList>
            <person name="Flood B.E."/>
            <person name="Fliss P."/>
            <person name="Jones D.S."/>
            <person name="Dick G.J."/>
            <person name="Jain S."/>
            <person name="Kaster A.K."/>
            <person name="Winkel M."/>
            <person name="Mussmann M."/>
            <person name="Bailey J."/>
        </authorList>
    </citation>
    <scope>NUCLEOTIDE SEQUENCE [LARGE SCALE GENOMIC DNA]</scope>
    <source>
        <strain evidence="3">Hydrate Ridge</strain>
    </source>
</reference>
<dbReference type="Gene3D" id="3.40.50.720">
    <property type="entry name" value="NAD(P)-binding Rossmann-like Domain"/>
    <property type="match status" value="1"/>
</dbReference>
<dbReference type="NCBIfam" id="NF004649">
    <property type="entry name" value="PRK05993.1"/>
    <property type="match status" value="1"/>
</dbReference>
<dbReference type="PROSITE" id="PS00061">
    <property type="entry name" value="ADH_SHORT"/>
    <property type="match status" value="1"/>
</dbReference>
<dbReference type="InterPro" id="IPR036291">
    <property type="entry name" value="NAD(P)-bd_dom_sf"/>
</dbReference>
<comment type="caution">
    <text evidence="3">The sequence shown here is derived from an EMBL/GenBank/DDBJ whole genome shotgun (WGS) entry which is preliminary data.</text>
</comment>
<dbReference type="EMBL" id="JSZA02000003">
    <property type="protein sequence ID" value="TGO03717.1"/>
    <property type="molecule type" value="Genomic_DNA"/>
</dbReference>
<dbReference type="CDD" id="cd05374">
    <property type="entry name" value="17beta-HSD-like_SDR_c"/>
    <property type="match status" value="1"/>
</dbReference>
<dbReference type="PANTHER" id="PTHR44169">
    <property type="entry name" value="NADPH-DEPENDENT 1-ACYLDIHYDROXYACETONE PHOSPHATE REDUCTASE"/>
    <property type="match status" value="1"/>
</dbReference>
<evidence type="ECO:0000256" key="2">
    <source>
        <dbReference type="ARBA" id="ARBA00023002"/>
    </source>
</evidence>
<dbReference type="InterPro" id="IPR002347">
    <property type="entry name" value="SDR_fam"/>
</dbReference>